<dbReference type="FunFam" id="3.20.20.70:FF:000081">
    <property type="entry name" value="Dihydrouridine synthase 1 like"/>
    <property type="match status" value="1"/>
</dbReference>
<dbReference type="CDD" id="cd02801">
    <property type="entry name" value="DUS_like_FMN"/>
    <property type="match status" value="1"/>
</dbReference>
<dbReference type="FunCoup" id="R7VFN3">
    <property type="interactions" value="1601"/>
</dbReference>
<sequence>MAAMELHSPMDDDEHPTFEFWRQTLKKSRLVVAPMVDQSELAWRILSRRHGADLCYTPMFHAPVFVRDASYRREALATCEEDRPLIVQFCANDPEILLKAAKYAEPHCDAIDLNLGCPQMIAKRGHYGAYLQEEWDLLERMVSLCAKELKVPITCKIRVFDDVDKTVQYAQMLEKAGCKLLTVHGRTREQKGPRTGIASWSHIKAVRDNIKIPMFANGNIQYLPDVKRCMEATGAQGVMSAEGNLYNPALYEGINPIVWEIADEYLQLVEQYPCPLSYIRGHIFKICHHALLVHTALRERFGNCKTVAGLRDLLSQLHEASKADMEAHSKDPSEFTKELPLPYWQCQPYVRPNPDREKSKTVGTKRHLEVVLDANQEPLSRRKLKKLRKNPNKSFLLKEKRYEKCECGNIKGGKCIWELCKSCCKKKTHENIADCLGHKLFCKNSEEKRKKKAPKERKIDDES</sequence>
<evidence type="ECO:0000256" key="13">
    <source>
        <dbReference type="ARBA" id="ARBA00038890"/>
    </source>
</evidence>
<dbReference type="EMBL" id="KB292507">
    <property type="protein sequence ID" value="ELU17429.1"/>
    <property type="molecule type" value="Genomic_DNA"/>
</dbReference>
<keyword evidence="9" id="KW-0560">Oxidoreductase</keyword>
<dbReference type="InterPro" id="IPR018517">
    <property type="entry name" value="tRNA_hU_synthase_CS"/>
</dbReference>
<evidence type="ECO:0000256" key="16">
    <source>
        <dbReference type="ARBA" id="ARBA00048934"/>
    </source>
</evidence>
<gene>
    <name evidence="22" type="ORF">CAPTEDRAFT_178407</name>
</gene>
<evidence type="ECO:0000256" key="4">
    <source>
        <dbReference type="ARBA" id="ARBA00022490"/>
    </source>
</evidence>
<evidence type="ECO:0000313" key="24">
    <source>
        <dbReference type="Proteomes" id="UP000014760"/>
    </source>
</evidence>
<dbReference type="GO" id="GO:0017150">
    <property type="term" value="F:tRNA dihydrouridine synthase activity"/>
    <property type="evidence" value="ECO:0007669"/>
    <property type="project" value="InterPro"/>
</dbReference>
<keyword evidence="24" id="KW-1185">Reference proteome</keyword>
<evidence type="ECO:0000256" key="14">
    <source>
        <dbReference type="ARBA" id="ARBA00047287"/>
    </source>
</evidence>
<comment type="catalytic activity">
    <reaction evidence="15">
        <text>5,6-dihydrouridine(16) in tRNA + NADP(+) = uridine(16) in tRNA + NADPH + H(+)</text>
        <dbReference type="Rhea" id="RHEA:53376"/>
        <dbReference type="Rhea" id="RHEA-COMP:13543"/>
        <dbReference type="Rhea" id="RHEA-COMP:13544"/>
        <dbReference type="ChEBI" id="CHEBI:15378"/>
        <dbReference type="ChEBI" id="CHEBI:57783"/>
        <dbReference type="ChEBI" id="CHEBI:58349"/>
        <dbReference type="ChEBI" id="CHEBI:65315"/>
        <dbReference type="ChEBI" id="CHEBI:74443"/>
        <dbReference type="EC" id="1.3.1.88"/>
    </reaction>
    <physiologicalReaction direction="right-to-left" evidence="15">
        <dbReference type="Rhea" id="RHEA:53378"/>
    </physiologicalReaction>
</comment>
<evidence type="ECO:0000256" key="6">
    <source>
        <dbReference type="ARBA" id="ARBA00022643"/>
    </source>
</evidence>
<proteinExistence type="inferred from homology"/>
<evidence type="ECO:0000256" key="10">
    <source>
        <dbReference type="ARBA" id="ARBA00023027"/>
    </source>
</evidence>
<reference evidence="24" key="1">
    <citation type="submission" date="2012-12" db="EMBL/GenBank/DDBJ databases">
        <authorList>
            <person name="Hellsten U."/>
            <person name="Grimwood J."/>
            <person name="Chapman J.A."/>
            <person name="Shapiro H."/>
            <person name="Aerts A."/>
            <person name="Otillar R.P."/>
            <person name="Terry A.Y."/>
            <person name="Boore J.L."/>
            <person name="Simakov O."/>
            <person name="Marletaz F."/>
            <person name="Cho S.-J."/>
            <person name="Edsinger-Gonzales E."/>
            <person name="Havlak P."/>
            <person name="Kuo D.-H."/>
            <person name="Larsson T."/>
            <person name="Lv J."/>
            <person name="Arendt D."/>
            <person name="Savage R."/>
            <person name="Osoegawa K."/>
            <person name="de Jong P."/>
            <person name="Lindberg D.R."/>
            <person name="Seaver E.C."/>
            <person name="Weisblat D.A."/>
            <person name="Putnam N.H."/>
            <person name="Grigoriev I.V."/>
            <person name="Rokhsar D.S."/>
        </authorList>
    </citation>
    <scope>NUCLEOTIDE SEQUENCE</scope>
    <source>
        <strain evidence="24">I ESC-2004</strain>
    </source>
</reference>
<evidence type="ECO:0000256" key="1">
    <source>
        <dbReference type="ARBA" id="ARBA00001917"/>
    </source>
</evidence>
<evidence type="ECO:0000256" key="17">
    <source>
        <dbReference type="ARBA" id="ARBA00049467"/>
    </source>
</evidence>
<reference evidence="23" key="3">
    <citation type="submission" date="2015-06" db="UniProtKB">
        <authorList>
            <consortium name="EnsemblMetazoa"/>
        </authorList>
    </citation>
    <scope>IDENTIFICATION</scope>
</reference>
<comment type="catalytic activity">
    <reaction evidence="17">
        <text>5,6-dihydrouridine(17) in tRNA + NADP(+) = uridine(17) in tRNA + NADPH + H(+)</text>
        <dbReference type="Rhea" id="RHEA:53368"/>
        <dbReference type="Rhea" id="RHEA-COMP:13541"/>
        <dbReference type="Rhea" id="RHEA-COMP:13542"/>
        <dbReference type="ChEBI" id="CHEBI:15378"/>
        <dbReference type="ChEBI" id="CHEBI:57783"/>
        <dbReference type="ChEBI" id="CHEBI:58349"/>
        <dbReference type="ChEBI" id="CHEBI:65315"/>
        <dbReference type="ChEBI" id="CHEBI:74443"/>
        <dbReference type="EC" id="1.3.1.88"/>
    </reaction>
    <physiologicalReaction direction="right-to-left" evidence="17">
        <dbReference type="Rhea" id="RHEA:53370"/>
    </physiologicalReaction>
</comment>
<evidence type="ECO:0000259" key="21">
    <source>
        <dbReference type="Pfam" id="PF01207"/>
    </source>
</evidence>
<reference evidence="22 24" key="2">
    <citation type="journal article" date="2013" name="Nature">
        <title>Insights into bilaterian evolution from three spiralian genomes.</title>
        <authorList>
            <person name="Simakov O."/>
            <person name="Marletaz F."/>
            <person name="Cho S.J."/>
            <person name="Edsinger-Gonzales E."/>
            <person name="Havlak P."/>
            <person name="Hellsten U."/>
            <person name="Kuo D.H."/>
            <person name="Larsson T."/>
            <person name="Lv J."/>
            <person name="Arendt D."/>
            <person name="Savage R."/>
            <person name="Osoegawa K."/>
            <person name="de Jong P."/>
            <person name="Grimwood J."/>
            <person name="Chapman J.A."/>
            <person name="Shapiro H."/>
            <person name="Aerts A."/>
            <person name="Otillar R.P."/>
            <person name="Terry A.Y."/>
            <person name="Boore J.L."/>
            <person name="Grigoriev I.V."/>
            <person name="Lindberg D.R."/>
            <person name="Seaver E.C."/>
            <person name="Weisblat D.A."/>
            <person name="Putnam N.H."/>
            <person name="Rokhsar D.S."/>
        </authorList>
    </citation>
    <scope>NUCLEOTIDE SEQUENCE</scope>
    <source>
        <strain evidence="22 24">I ESC-2004</strain>
    </source>
</reference>
<dbReference type="GO" id="GO:0005737">
    <property type="term" value="C:cytoplasm"/>
    <property type="evidence" value="ECO:0007669"/>
    <property type="project" value="UniProtKB-SubCell"/>
</dbReference>
<comment type="subcellular location">
    <subcellularLocation>
        <location evidence="3">Cytoplasm</location>
    </subcellularLocation>
    <subcellularLocation>
        <location evidence="2">Nucleus</location>
    </subcellularLocation>
</comment>
<organism evidence="22">
    <name type="scientific">Capitella teleta</name>
    <name type="common">Polychaete worm</name>
    <dbReference type="NCBI Taxonomy" id="283909"/>
    <lineage>
        <taxon>Eukaryota</taxon>
        <taxon>Metazoa</taxon>
        <taxon>Spiralia</taxon>
        <taxon>Lophotrochozoa</taxon>
        <taxon>Annelida</taxon>
        <taxon>Polychaeta</taxon>
        <taxon>Sedentaria</taxon>
        <taxon>Scolecida</taxon>
        <taxon>Capitellidae</taxon>
        <taxon>Capitella</taxon>
    </lineage>
</organism>
<dbReference type="PANTHER" id="PTHR11082:SF5">
    <property type="entry name" value="TRNA-DIHYDROURIDINE(16_17) SYNTHASE [NAD(P)(+)]-LIKE"/>
    <property type="match status" value="1"/>
</dbReference>
<dbReference type="EC" id="1.3.1.88" evidence="13"/>
<dbReference type="Proteomes" id="UP000014760">
    <property type="component" value="Unassembled WGS sequence"/>
</dbReference>
<dbReference type="Pfam" id="PF01207">
    <property type="entry name" value="Dus"/>
    <property type="match status" value="1"/>
</dbReference>
<comment type="catalytic activity">
    <reaction evidence="16">
        <text>5,6-dihydrouridine(16) in tRNA + NAD(+) = uridine(16) in tRNA + NADH + H(+)</text>
        <dbReference type="Rhea" id="RHEA:53380"/>
        <dbReference type="Rhea" id="RHEA-COMP:13543"/>
        <dbReference type="Rhea" id="RHEA-COMP:13544"/>
        <dbReference type="ChEBI" id="CHEBI:15378"/>
        <dbReference type="ChEBI" id="CHEBI:57540"/>
        <dbReference type="ChEBI" id="CHEBI:57945"/>
        <dbReference type="ChEBI" id="CHEBI:65315"/>
        <dbReference type="ChEBI" id="CHEBI:74443"/>
        <dbReference type="EC" id="1.3.1.88"/>
    </reaction>
    <physiologicalReaction direction="right-to-left" evidence="16">
        <dbReference type="Rhea" id="RHEA:53382"/>
    </physiologicalReaction>
</comment>
<evidence type="ECO:0000256" key="8">
    <source>
        <dbReference type="ARBA" id="ARBA00022857"/>
    </source>
</evidence>
<keyword evidence="8" id="KW-0521">NADP</keyword>
<comment type="similarity">
    <text evidence="12">Belongs to the Dus family. Dus1 subfamily.</text>
</comment>
<evidence type="ECO:0000313" key="22">
    <source>
        <dbReference type="EMBL" id="ELU17429.1"/>
    </source>
</evidence>
<keyword evidence="7" id="KW-0819">tRNA processing</keyword>
<dbReference type="OrthoDB" id="272303at2759"/>
<dbReference type="STRING" id="283909.R7VFN3"/>
<evidence type="ECO:0000256" key="20">
    <source>
        <dbReference type="ARBA" id="ARBA00077078"/>
    </source>
</evidence>
<evidence type="ECO:0000256" key="9">
    <source>
        <dbReference type="ARBA" id="ARBA00023002"/>
    </source>
</evidence>
<evidence type="ECO:0000256" key="12">
    <source>
        <dbReference type="ARBA" id="ARBA00038313"/>
    </source>
</evidence>
<dbReference type="AlphaFoldDB" id="R7VFN3"/>
<accession>R7VFN3</accession>
<keyword evidence="11" id="KW-0539">Nucleus</keyword>
<keyword evidence="6" id="KW-0288">FMN</keyword>
<comment type="catalytic activity">
    <reaction evidence="14">
        <text>5,6-dihydrouridine(17) in tRNA + NAD(+) = uridine(17) in tRNA + NADH + H(+)</text>
        <dbReference type="Rhea" id="RHEA:53372"/>
        <dbReference type="Rhea" id="RHEA-COMP:13541"/>
        <dbReference type="Rhea" id="RHEA-COMP:13542"/>
        <dbReference type="ChEBI" id="CHEBI:15378"/>
        <dbReference type="ChEBI" id="CHEBI:57540"/>
        <dbReference type="ChEBI" id="CHEBI:57945"/>
        <dbReference type="ChEBI" id="CHEBI:65315"/>
        <dbReference type="ChEBI" id="CHEBI:74443"/>
        <dbReference type="EC" id="1.3.1.88"/>
    </reaction>
    <physiologicalReaction direction="right-to-left" evidence="14">
        <dbReference type="Rhea" id="RHEA:53374"/>
    </physiologicalReaction>
</comment>
<dbReference type="PANTHER" id="PTHR11082">
    <property type="entry name" value="TRNA-DIHYDROURIDINE SYNTHASE"/>
    <property type="match status" value="1"/>
</dbReference>
<dbReference type="InterPro" id="IPR035587">
    <property type="entry name" value="DUS-like_FMN-bd"/>
</dbReference>
<evidence type="ECO:0000256" key="15">
    <source>
        <dbReference type="ARBA" id="ARBA00047652"/>
    </source>
</evidence>
<keyword evidence="4" id="KW-0963">Cytoplasm</keyword>
<evidence type="ECO:0000256" key="2">
    <source>
        <dbReference type="ARBA" id="ARBA00004123"/>
    </source>
</evidence>
<dbReference type="SUPFAM" id="SSF51395">
    <property type="entry name" value="FMN-linked oxidoreductases"/>
    <property type="match status" value="1"/>
</dbReference>
<dbReference type="HOGENOM" id="CLU_013299_5_1_1"/>
<evidence type="ECO:0000256" key="3">
    <source>
        <dbReference type="ARBA" id="ARBA00004496"/>
    </source>
</evidence>
<keyword evidence="10" id="KW-0520">NAD</keyword>
<evidence type="ECO:0000256" key="19">
    <source>
        <dbReference type="ARBA" id="ARBA00068883"/>
    </source>
</evidence>
<dbReference type="InterPro" id="IPR013785">
    <property type="entry name" value="Aldolase_TIM"/>
</dbReference>
<evidence type="ECO:0000313" key="23">
    <source>
        <dbReference type="EnsemblMetazoa" id="CapteP178407"/>
    </source>
</evidence>
<feature type="domain" description="DUS-like FMN-binding" evidence="21">
    <location>
        <begin position="32"/>
        <end position="316"/>
    </location>
</feature>
<dbReference type="EMBL" id="AMQN01004065">
    <property type="status" value="NOT_ANNOTATED_CDS"/>
    <property type="molecule type" value="Genomic_DNA"/>
</dbReference>
<dbReference type="PROSITE" id="PS01136">
    <property type="entry name" value="UPF0034"/>
    <property type="match status" value="1"/>
</dbReference>
<dbReference type="EnsemblMetazoa" id="CapteT178407">
    <property type="protein sequence ID" value="CapteP178407"/>
    <property type="gene ID" value="CapteG178407"/>
</dbReference>
<dbReference type="OMA" id="ISPPVWQ"/>
<comment type="function">
    <text evidence="18">Catalyzes the synthesis of dihydrouridine, a modified base found in the D-loop of most tRNAs. Specifically modifies U16 and U17 in cytoplasmic tRNAs. Affects the level of some mature tRNA and thereby the total cellular translation.</text>
</comment>
<name>R7VFN3_CAPTE</name>
<protein>
    <recommendedName>
        <fullName evidence="19">tRNA-dihydrouridine(16/17) synthase [NAD(P)(+)]-like</fullName>
        <ecNumber evidence="13">1.3.1.88</ecNumber>
    </recommendedName>
    <alternativeName>
        <fullName evidence="20">tRNA-dihydrouridine synthase 1-like</fullName>
    </alternativeName>
</protein>
<dbReference type="EMBL" id="AMQN01004066">
    <property type="status" value="NOT_ANNOTATED_CDS"/>
    <property type="molecule type" value="Genomic_DNA"/>
</dbReference>
<dbReference type="GO" id="GO:0005634">
    <property type="term" value="C:nucleus"/>
    <property type="evidence" value="ECO:0007669"/>
    <property type="project" value="UniProtKB-SubCell"/>
</dbReference>
<dbReference type="GO" id="GO:0050660">
    <property type="term" value="F:flavin adenine dinucleotide binding"/>
    <property type="evidence" value="ECO:0007669"/>
    <property type="project" value="InterPro"/>
</dbReference>
<keyword evidence="5" id="KW-0285">Flavoprotein</keyword>
<evidence type="ECO:0000256" key="7">
    <source>
        <dbReference type="ARBA" id="ARBA00022694"/>
    </source>
</evidence>
<evidence type="ECO:0000256" key="5">
    <source>
        <dbReference type="ARBA" id="ARBA00022630"/>
    </source>
</evidence>
<dbReference type="Gene3D" id="3.20.20.70">
    <property type="entry name" value="Aldolase class I"/>
    <property type="match status" value="1"/>
</dbReference>
<comment type="cofactor">
    <cofactor evidence="1">
        <name>FMN</name>
        <dbReference type="ChEBI" id="CHEBI:58210"/>
    </cofactor>
</comment>
<evidence type="ECO:0000256" key="11">
    <source>
        <dbReference type="ARBA" id="ARBA00023242"/>
    </source>
</evidence>
<evidence type="ECO:0000256" key="18">
    <source>
        <dbReference type="ARBA" id="ARBA00053643"/>
    </source>
</evidence>